<dbReference type="PANTHER" id="PTHR22602:SF0">
    <property type="entry name" value="TRANSFERASE CAF17, MITOCHONDRIAL-RELATED"/>
    <property type="match status" value="1"/>
</dbReference>
<dbReference type="InterPro" id="IPR017703">
    <property type="entry name" value="YgfZ/GCV_T_CS"/>
</dbReference>
<comment type="caution">
    <text evidence="5">The sequence shown here is derived from an EMBL/GenBank/DDBJ whole genome shotgun (WGS) entry which is preliminary data.</text>
</comment>
<evidence type="ECO:0000256" key="2">
    <source>
        <dbReference type="ARBA" id="ARBA00022946"/>
    </source>
</evidence>
<dbReference type="Proteomes" id="UP001445335">
    <property type="component" value="Unassembled WGS sequence"/>
</dbReference>
<comment type="subcellular location">
    <subcellularLocation>
        <location evidence="1">Mitochondrion</location>
    </subcellularLocation>
</comment>
<dbReference type="InterPro" id="IPR027266">
    <property type="entry name" value="TrmE/GcvT-like"/>
</dbReference>
<dbReference type="InterPro" id="IPR057460">
    <property type="entry name" value="CAF17_C"/>
</dbReference>
<dbReference type="PANTHER" id="PTHR22602">
    <property type="entry name" value="TRANSFERASE CAF17, MITOCHONDRIAL-RELATED"/>
    <property type="match status" value="1"/>
</dbReference>
<name>A0AAW1S9S9_9CHLO</name>
<evidence type="ECO:0000313" key="6">
    <source>
        <dbReference type="Proteomes" id="UP001445335"/>
    </source>
</evidence>
<keyword evidence="3" id="KW-0496">Mitochondrion</keyword>
<evidence type="ECO:0000259" key="4">
    <source>
        <dbReference type="Pfam" id="PF25455"/>
    </source>
</evidence>
<dbReference type="NCBIfam" id="TIGR03317">
    <property type="entry name" value="ygfZ_signature"/>
    <property type="match status" value="1"/>
</dbReference>
<gene>
    <name evidence="5" type="ORF">WJX81_005172</name>
</gene>
<dbReference type="Gene3D" id="3.30.1360.120">
    <property type="entry name" value="Probable tRNA modification gtpase trme, domain 1"/>
    <property type="match status" value="2"/>
</dbReference>
<dbReference type="AlphaFoldDB" id="A0AAW1S9S9"/>
<sequence length="328" mass="35329">MGKVARMIGDGLVCVQCIDIIHFLQGITTNDCATLERRGARPQYSALLNSQGRFLYDMHLHRTREEKRVLLADVDKQSVPDLIKLLRRYKLRANVDVADVSDEHAVWVRFGADAEGVLQPDCWPPDARYSTLGQRKLLPRGDDSCLLQDDPVADPAAYQQWRFEHGIAEGAEIPAGSAVPLEYNLDGLRGISFTKGCYVGQELIARAHFRGVVRKRLMPLALAPGADAAALSPGADVHARGAVRPVGRMALVAPPRALAVLRLQPALAAAAAALGLQKEAYSGGEPAPELHIGGTGDGPIVVPRRPEWWPATWGHEDTGDAAAQAAAG</sequence>
<reference evidence="5 6" key="1">
    <citation type="journal article" date="2024" name="Nat. Commun.">
        <title>Phylogenomics reveals the evolutionary origins of lichenization in chlorophyte algae.</title>
        <authorList>
            <person name="Puginier C."/>
            <person name="Libourel C."/>
            <person name="Otte J."/>
            <person name="Skaloud P."/>
            <person name="Haon M."/>
            <person name="Grisel S."/>
            <person name="Petersen M."/>
            <person name="Berrin J.G."/>
            <person name="Delaux P.M."/>
            <person name="Dal Grande F."/>
            <person name="Keller J."/>
        </authorList>
    </citation>
    <scope>NUCLEOTIDE SEQUENCE [LARGE SCALE GENOMIC DNA]</scope>
    <source>
        <strain evidence="5 6">SAG 245.80</strain>
    </source>
</reference>
<dbReference type="GO" id="GO:0016226">
    <property type="term" value="P:iron-sulfur cluster assembly"/>
    <property type="evidence" value="ECO:0007669"/>
    <property type="project" value="TreeGrafter"/>
</dbReference>
<dbReference type="InterPro" id="IPR045179">
    <property type="entry name" value="YgfZ/GcvT"/>
</dbReference>
<dbReference type="SUPFAM" id="SSF103025">
    <property type="entry name" value="Folate-binding domain"/>
    <property type="match status" value="1"/>
</dbReference>
<evidence type="ECO:0000256" key="1">
    <source>
        <dbReference type="ARBA" id="ARBA00004173"/>
    </source>
</evidence>
<dbReference type="EMBL" id="JALJOU010000007">
    <property type="protein sequence ID" value="KAK9842541.1"/>
    <property type="molecule type" value="Genomic_DNA"/>
</dbReference>
<proteinExistence type="predicted"/>
<evidence type="ECO:0000256" key="3">
    <source>
        <dbReference type="ARBA" id="ARBA00023128"/>
    </source>
</evidence>
<dbReference type="Pfam" id="PF25455">
    <property type="entry name" value="Beta-barrel_CAF17_C"/>
    <property type="match status" value="1"/>
</dbReference>
<evidence type="ECO:0000313" key="5">
    <source>
        <dbReference type="EMBL" id="KAK9842541.1"/>
    </source>
</evidence>
<protein>
    <recommendedName>
        <fullName evidence="4">CAF17 C-terminal domain-containing protein</fullName>
    </recommendedName>
</protein>
<keyword evidence="6" id="KW-1185">Reference proteome</keyword>
<accession>A0AAW1S9S9</accession>
<keyword evidence="2" id="KW-0809">Transit peptide</keyword>
<feature type="domain" description="CAF17 C-terminal" evidence="4">
    <location>
        <begin position="214"/>
        <end position="310"/>
    </location>
</feature>
<organism evidence="5 6">
    <name type="scientific">Elliptochloris bilobata</name>
    <dbReference type="NCBI Taxonomy" id="381761"/>
    <lineage>
        <taxon>Eukaryota</taxon>
        <taxon>Viridiplantae</taxon>
        <taxon>Chlorophyta</taxon>
        <taxon>core chlorophytes</taxon>
        <taxon>Trebouxiophyceae</taxon>
        <taxon>Trebouxiophyceae incertae sedis</taxon>
        <taxon>Elliptochloris clade</taxon>
        <taxon>Elliptochloris</taxon>
    </lineage>
</organism>
<dbReference type="GO" id="GO:0005759">
    <property type="term" value="C:mitochondrial matrix"/>
    <property type="evidence" value="ECO:0007669"/>
    <property type="project" value="TreeGrafter"/>
</dbReference>